<dbReference type="Gene3D" id="3.90.1300.10">
    <property type="entry name" value="Amidase signature (AS) domain"/>
    <property type="match status" value="1"/>
</dbReference>
<accession>A0ABN0ZNM6</accession>
<dbReference type="InterPro" id="IPR000120">
    <property type="entry name" value="Amidase"/>
</dbReference>
<dbReference type="Proteomes" id="UP001500740">
    <property type="component" value="Unassembled WGS sequence"/>
</dbReference>
<gene>
    <name evidence="3" type="ORF">GCM10008935_05820</name>
</gene>
<evidence type="ECO:0000313" key="3">
    <source>
        <dbReference type="EMBL" id="GAA0453854.1"/>
    </source>
</evidence>
<evidence type="ECO:0000259" key="2">
    <source>
        <dbReference type="Pfam" id="PF01425"/>
    </source>
</evidence>
<proteinExistence type="inferred from homology"/>
<organism evidence="3 4">
    <name type="scientific">Alkalibacillus silvisoli</name>
    <dbReference type="NCBI Taxonomy" id="392823"/>
    <lineage>
        <taxon>Bacteria</taxon>
        <taxon>Bacillati</taxon>
        <taxon>Bacillota</taxon>
        <taxon>Bacilli</taxon>
        <taxon>Bacillales</taxon>
        <taxon>Bacillaceae</taxon>
        <taxon>Alkalibacillus</taxon>
    </lineage>
</organism>
<reference evidence="3 4" key="1">
    <citation type="journal article" date="2019" name="Int. J. Syst. Evol. Microbiol.">
        <title>The Global Catalogue of Microorganisms (GCM) 10K type strain sequencing project: providing services to taxonomists for standard genome sequencing and annotation.</title>
        <authorList>
            <consortium name="The Broad Institute Genomics Platform"/>
            <consortium name="The Broad Institute Genome Sequencing Center for Infectious Disease"/>
            <person name="Wu L."/>
            <person name="Ma J."/>
        </authorList>
    </citation>
    <scope>NUCLEOTIDE SEQUENCE [LARGE SCALE GENOMIC DNA]</scope>
    <source>
        <strain evidence="3 4">JCM 14193</strain>
    </source>
</reference>
<comment type="similarity">
    <text evidence="1">Belongs to the amidase family.</text>
</comment>
<dbReference type="RefSeq" id="WP_343781670.1">
    <property type="nucleotide sequence ID" value="NZ_BAAACZ010000005.1"/>
</dbReference>
<dbReference type="InterPro" id="IPR023631">
    <property type="entry name" value="Amidase_dom"/>
</dbReference>
<dbReference type="EMBL" id="BAAACZ010000005">
    <property type="protein sequence ID" value="GAA0453854.1"/>
    <property type="molecule type" value="Genomic_DNA"/>
</dbReference>
<name>A0ABN0ZNM6_9BACI</name>
<sequence length="461" mass="49916">MTELYSMTAHELAPLIETKQLSPVELMENMMSRVNQVEQEVNAYITILEEQALEQARHAEAEIMNGLYKGALHGIPIGIKDNYYTKGVRTTSGSKFFQDLTPDYTATVVKKLLCAGGIMTGKLNMHEFGGGLTNTNPFYGDVRNPWDLERTPGGSSGGSSAALAAGLSTLATGTDTFGSIRVPAALTGTYGLKPTYGLVSGYGVAPLAWSMDHPGPMARSVTDLALMLNHMVGYDHDDPGSIKAPSANYLKNLSKGVKGVKVGVPNFYLNNLDPEVKDAFQTAMSTFEQLGAEVKDISIPELNLSTYAGYLVTIGEGSGYHYSRLRNQPEDFASDVRIFFNTGTLTTTPQYVMAQQVRRALTDAFKKAFEDVDVIASPMTPYPAPRFQDHWVEQNLEIINDFMPFTAPAATTGIPSLAVPMGLSSNGLPLGLQLMSNHLTEKLLLQVGSAFENNSLASNPF</sequence>
<dbReference type="PANTHER" id="PTHR11895">
    <property type="entry name" value="TRANSAMIDASE"/>
    <property type="match status" value="1"/>
</dbReference>
<keyword evidence="4" id="KW-1185">Reference proteome</keyword>
<dbReference type="SUPFAM" id="SSF75304">
    <property type="entry name" value="Amidase signature (AS) enzymes"/>
    <property type="match status" value="1"/>
</dbReference>
<dbReference type="PANTHER" id="PTHR11895:SF7">
    <property type="entry name" value="GLUTAMYL-TRNA(GLN) AMIDOTRANSFERASE SUBUNIT A, MITOCHONDRIAL"/>
    <property type="match status" value="1"/>
</dbReference>
<protein>
    <submittedName>
        <fullName evidence="3">Amidase</fullName>
    </submittedName>
</protein>
<feature type="domain" description="Amidase" evidence="2">
    <location>
        <begin position="25"/>
        <end position="445"/>
    </location>
</feature>
<dbReference type="InterPro" id="IPR036928">
    <property type="entry name" value="AS_sf"/>
</dbReference>
<evidence type="ECO:0000256" key="1">
    <source>
        <dbReference type="ARBA" id="ARBA00009199"/>
    </source>
</evidence>
<dbReference type="Pfam" id="PF01425">
    <property type="entry name" value="Amidase"/>
    <property type="match status" value="1"/>
</dbReference>
<evidence type="ECO:0000313" key="4">
    <source>
        <dbReference type="Proteomes" id="UP001500740"/>
    </source>
</evidence>
<comment type="caution">
    <text evidence="3">The sequence shown here is derived from an EMBL/GenBank/DDBJ whole genome shotgun (WGS) entry which is preliminary data.</text>
</comment>